<protein>
    <submittedName>
        <fullName evidence="1">Uncharacterized protein</fullName>
    </submittedName>
</protein>
<name>K8XHX1_RHOOP</name>
<dbReference type="AlphaFoldDB" id="K8XHX1"/>
<dbReference type="EMBL" id="AJYC02000213">
    <property type="protein sequence ID" value="EKT76705.1"/>
    <property type="molecule type" value="Genomic_DNA"/>
</dbReference>
<evidence type="ECO:0000313" key="1">
    <source>
        <dbReference type="EMBL" id="EKT76705.1"/>
    </source>
</evidence>
<accession>K8XHX1</accession>
<reference evidence="1 2" key="1">
    <citation type="journal article" date="2013" name="Genome Announc.">
        <title>Draft Genome Sequence of Rhodococcus opacus Strain M213 Shows a Diverse Catabolic Potential.</title>
        <authorList>
            <person name="Pathak A."/>
            <person name="Green S.J."/>
            <person name="Ogram A."/>
            <person name="Chauhan A."/>
        </authorList>
    </citation>
    <scope>NUCLEOTIDE SEQUENCE [LARGE SCALE GENOMIC DNA]</scope>
    <source>
        <strain evidence="1 2">M213</strain>
    </source>
</reference>
<evidence type="ECO:0000313" key="2">
    <source>
        <dbReference type="Proteomes" id="UP000005951"/>
    </source>
</evidence>
<organism evidence="1 2">
    <name type="scientific">Rhodococcus opacus M213</name>
    <dbReference type="NCBI Taxonomy" id="1129896"/>
    <lineage>
        <taxon>Bacteria</taxon>
        <taxon>Bacillati</taxon>
        <taxon>Actinomycetota</taxon>
        <taxon>Actinomycetes</taxon>
        <taxon>Mycobacteriales</taxon>
        <taxon>Nocardiaceae</taxon>
        <taxon>Rhodococcus</taxon>
    </lineage>
</organism>
<proteinExistence type="predicted"/>
<comment type="caution">
    <text evidence="1">The sequence shown here is derived from an EMBL/GenBank/DDBJ whole genome shotgun (WGS) entry which is preliminary data.</text>
</comment>
<gene>
    <name evidence="1" type="ORF">WSS_A41275</name>
</gene>
<dbReference type="Proteomes" id="UP000005951">
    <property type="component" value="Unassembled WGS sequence"/>
</dbReference>
<sequence>MLVTDKHAFRGHLASFALDRLWRLYVETWRIAVPMLDRAGISSDESLDADTMTSVGAKPVSSCR</sequence>